<dbReference type="GO" id="GO:0005797">
    <property type="term" value="C:Golgi medial cisterna"/>
    <property type="evidence" value="ECO:0007669"/>
    <property type="project" value="TreeGrafter"/>
</dbReference>
<reference evidence="11 12" key="1">
    <citation type="submission" date="2015-11" db="EMBL/GenBank/DDBJ databases">
        <title>The genome of Debaryomyces fabryi.</title>
        <authorList>
            <person name="Tafer H."/>
            <person name="Lopandic K."/>
        </authorList>
    </citation>
    <scope>NUCLEOTIDE SEQUENCE [LARGE SCALE GENOMIC DNA]</scope>
    <source>
        <strain evidence="11 12">CBS 789</strain>
    </source>
</reference>
<dbReference type="PANTHER" id="PTHR21094">
    <property type="entry name" value="GOS-28 SNARE- RELATED"/>
    <property type="match status" value="1"/>
</dbReference>
<dbReference type="Pfam" id="PF12352">
    <property type="entry name" value="V-SNARE_C"/>
    <property type="match status" value="1"/>
</dbReference>
<dbReference type="GO" id="GO:0000139">
    <property type="term" value="C:Golgi membrane"/>
    <property type="evidence" value="ECO:0007669"/>
    <property type="project" value="UniProtKB-SubCell"/>
</dbReference>
<dbReference type="GO" id="GO:0005484">
    <property type="term" value="F:SNAP receptor activity"/>
    <property type="evidence" value="ECO:0007669"/>
    <property type="project" value="TreeGrafter"/>
</dbReference>
<accession>A0A0V1Q1P9</accession>
<comment type="caution">
    <text evidence="11">The sequence shown here is derived from an EMBL/GenBank/DDBJ whole genome shotgun (WGS) entry which is preliminary data.</text>
</comment>
<keyword evidence="5 9" id="KW-0653">Protein transport</keyword>
<evidence type="ECO:0000256" key="6">
    <source>
        <dbReference type="ARBA" id="ARBA00022989"/>
    </source>
</evidence>
<evidence type="ECO:0000256" key="5">
    <source>
        <dbReference type="ARBA" id="ARBA00022927"/>
    </source>
</evidence>
<evidence type="ECO:0000256" key="4">
    <source>
        <dbReference type="ARBA" id="ARBA00022692"/>
    </source>
</evidence>
<comment type="subunit">
    <text evidence="9">Component of several multiprotein Golgi SNARE complexes.</text>
</comment>
<dbReference type="RefSeq" id="XP_015468519.1">
    <property type="nucleotide sequence ID" value="XM_015610616.1"/>
</dbReference>
<gene>
    <name evidence="11" type="ORF">AC631_01786</name>
</gene>
<dbReference type="GO" id="GO:0048219">
    <property type="term" value="P:inter-Golgi cisterna vesicle-mediated transport"/>
    <property type="evidence" value="ECO:0007669"/>
    <property type="project" value="TreeGrafter"/>
</dbReference>
<dbReference type="GO" id="GO:0031201">
    <property type="term" value="C:SNARE complex"/>
    <property type="evidence" value="ECO:0007669"/>
    <property type="project" value="TreeGrafter"/>
</dbReference>
<dbReference type="Proteomes" id="UP000054251">
    <property type="component" value="Unassembled WGS sequence"/>
</dbReference>
<evidence type="ECO:0000256" key="9">
    <source>
        <dbReference type="PIRNR" id="PIRNR027109"/>
    </source>
</evidence>
<keyword evidence="12" id="KW-1185">Reference proteome</keyword>
<name>A0A0V1Q1P9_9ASCO</name>
<evidence type="ECO:0000256" key="1">
    <source>
        <dbReference type="ARBA" id="ARBA00004409"/>
    </source>
</evidence>
<organism evidence="11 12">
    <name type="scientific">Debaryomyces fabryi</name>
    <dbReference type="NCBI Taxonomy" id="58627"/>
    <lineage>
        <taxon>Eukaryota</taxon>
        <taxon>Fungi</taxon>
        <taxon>Dikarya</taxon>
        <taxon>Ascomycota</taxon>
        <taxon>Saccharomycotina</taxon>
        <taxon>Pichiomycetes</taxon>
        <taxon>Debaryomycetaceae</taxon>
        <taxon>Debaryomyces</taxon>
    </lineage>
</organism>
<evidence type="ECO:0000313" key="11">
    <source>
        <dbReference type="EMBL" id="KSA02417.1"/>
    </source>
</evidence>
<comment type="subcellular location">
    <subcellularLocation>
        <location evidence="1">Golgi apparatus membrane</location>
        <topology evidence="1">Single-pass type IV membrane protein</topology>
    </subcellularLocation>
</comment>
<feature type="transmembrane region" description="Helical" evidence="10">
    <location>
        <begin position="209"/>
        <end position="224"/>
    </location>
</feature>
<keyword evidence="9" id="KW-0931">ER-Golgi transport</keyword>
<proteinExistence type="inferred from homology"/>
<dbReference type="AlphaFoldDB" id="A0A0V1Q1P9"/>
<sequence>MSSATFTQTRSHALSLEKQADSLLSRYSAFQNLSNTNSSDEENELSDSISENLEKRENVINTLNRISETDTNLSTSKLQQLQRHKEILSEHKRSYAKIKGVINEERNRNNLLFSVRSDINAHRERSSNNSNNRDLNANDYILDERVRADNANSFAERLLQQAYNTRDELYSQRAYLNNAQLRMMGAVLLIPGINVLISRINTRRKRDTLILATVIAVCILILFFF</sequence>
<dbReference type="InterPro" id="IPR023601">
    <property type="entry name" value="Golgi_SNAP_su1"/>
</dbReference>
<evidence type="ECO:0000256" key="3">
    <source>
        <dbReference type="ARBA" id="ARBA00022448"/>
    </source>
</evidence>
<protein>
    <recommendedName>
        <fullName evidence="9">Golgi SNAP receptor complex member 1</fullName>
    </recommendedName>
</protein>
<keyword evidence="4 10" id="KW-0812">Transmembrane</keyword>
<dbReference type="OrthoDB" id="422156at2759"/>
<keyword evidence="8 9" id="KW-0472">Membrane</keyword>
<dbReference type="EMBL" id="LMYN01000027">
    <property type="protein sequence ID" value="KSA02417.1"/>
    <property type="molecule type" value="Genomic_DNA"/>
</dbReference>
<evidence type="ECO:0000256" key="2">
    <source>
        <dbReference type="ARBA" id="ARBA00008473"/>
    </source>
</evidence>
<evidence type="ECO:0000256" key="8">
    <source>
        <dbReference type="ARBA" id="ARBA00023136"/>
    </source>
</evidence>
<keyword evidence="3 9" id="KW-0813">Transport</keyword>
<dbReference type="GO" id="GO:0015031">
    <property type="term" value="P:protein transport"/>
    <property type="evidence" value="ECO:0007669"/>
    <property type="project" value="UniProtKB-KW"/>
</dbReference>
<evidence type="ECO:0000313" key="12">
    <source>
        <dbReference type="Proteomes" id="UP000054251"/>
    </source>
</evidence>
<evidence type="ECO:0000256" key="10">
    <source>
        <dbReference type="SAM" id="Phobius"/>
    </source>
</evidence>
<comment type="function">
    <text evidence="9">Involved in transport from the ER to the Golgi apparatus as well as in intra-Golgi transport. It belongs to a super-family of proteins called t-SNAREs or soluble NSF (N-ethylmaleimide-sensitive factor) attachment protein receptor.</text>
</comment>
<dbReference type="PANTHER" id="PTHR21094:SF2">
    <property type="entry name" value="GOLGI SNAP RECEPTOR COMPLEX MEMBER 1"/>
    <property type="match status" value="1"/>
</dbReference>
<keyword evidence="6 10" id="KW-1133">Transmembrane helix</keyword>
<dbReference type="GO" id="GO:0006888">
    <property type="term" value="P:endoplasmic reticulum to Golgi vesicle-mediated transport"/>
    <property type="evidence" value="ECO:0007669"/>
    <property type="project" value="InterPro"/>
</dbReference>
<keyword evidence="7 9" id="KW-0333">Golgi apparatus</keyword>
<dbReference type="GO" id="GO:0005801">
    <property type="term" value="C:cis-Golgi network"/>
    <property type="evidence" value="ECO:0007669"/>
    <property type="project" value="InterPro"/>
</dbReference>
<comment type="similarity">
    <text evidence="2 9">Belongs to the GOSR1 family.</text>
</comment>
<evidence type="ECO:0000256" key="7">
    <source>
        <dbReference type="ARBA" id="ARBA00023034"/>
    </source>
</evidence>
<dbReference type="PIRSF" id="PIRSF027109">
    <property type="entry name" value="Golgi_SNARE"/>
    <property type="match status" value="1"/>
</dbReference>
<dbReference type="GO" id="GO:0006906">
    <property type="term" value="P:vesicle fusion"/>
    <property type="evidence" value="ECO:0007669"/>
    <property type="project" value="TreeGrafter"/>
</dbReference>
<dbReference type="GeneID" id="26838795"/>